<dbReference type="InterPro" id="IPR006680">
    <property type="entry name" value="Amidohydro-rel"/>
</dbReference>
<comment type="function">
    <text evidence="1">Catalyzes the hydrolytic cleavage of a subset of L-isoaspartyl (L-beta-aspartyl) dipeptides. Used to degrade proteins damaged by L-isoaspartyl residues formation.</text>
</comment>
<feature type="binding site" evidence="4">
    <location>
        <position position="223"/>
    </location>
    <ligand>
        <name>Zn(2+)</name>
        <dbReference type="ChEBI" id="CHEBI:29105"/>
        <label>2</label>
        <note>catalytic</note>
    </ligand>
</feature>
<feature type="domain" description="Amidohydrolase-related" evidence="5">
    <location>
        <begin position="51"/>
        <end position="373"/>
    </location>
</feature>
<dbReference type="Gene3D" id="3.20.20.140">
    <property type="entry name" value="Metal-dependent hydrolases"/>
    <property type="match status" value="1"/>
</dbReference>
<reference evidence="6 7" key="1">
    <citation type="submission" date="2018-08" db="EMBL/GenBank/DDBJ databases">
        <title>Bacillus chawlae sp. nov., Bacillus glennii sp. nov., and Bacillus saganii sp. nov. Isolated from the Vehicle Assembly Building at Kennedy Space Center where the Viking Spacecraft were Assembled.</title>
        <authorList>
            <person name="Seuylemezian A."/>
            <person name="Vaishampayan P."/>
        </authorList>
    </citation>
    <scope>NUCLEOTIDE SEQUENCE [LARGE SCALE GENOMIC DNA]</scope>
    <source>
        <strain evidence="6 7">V47-23a</strain>
    </source>
</reference>
<comment type="subcellular location">
    <subcellularLocation>
        <location evidence="1">Cytoplasm</location>
    </subcellularLocation>
</comment>
<comment type="caution">
    <text evidence="6">The sequence shown here is derived from an EMBL/GenBank/DDBJ whole genome shotgun (WGS) entry which is preliminary data.</text>
</comment>
<dbReference type="InterPro" id="IPR032466">
    <property type="entry name" value="Metal_Hydrolase"/>
</dbReference>
<dbReference type="RefSeq" id="WP_117326059.1">
    <property type="nucleotide sequence ID" value="NZ_QVTE01000017.1"/>
</dbReference>
<feature type="binding site" evidence="3">
    <location>
        <position position="129"/>
    </location>
    <ligand>
        <name>substrate</name>
    </ligand>
</feature>
<gene>
    <name evidence="6" type="ORF">D0469_07705</name>
</gene>
<feature type="binding site" evidence="3">
    <location>
        <position position="98"/>
    </location>
    <ligand>
        <name>substrate</name>
    </ligand>
</feature>
<dbReference type="EMBL" id="QVTE01000017">
    <property type="protein sequence ID" value="RFU70061.1"/>
    <property type="molecule type" value="Genomic_DNA"/>
</dbReference>
<name>A0A372LQQ7_9BACI</name>
<dbReference type="GO" id="GO:0008798">
    <property type="term" value="F:beta-aspartyl-peptidase activity"/>
    <property type="evidence" value="ECO:0007669"/>
    <property type="project" value="InterPro"/>
</dbReference>
<keyword evidence="1 6" id="KW-0378">Hydrolase</keyword>
<dbReference type="InterPro" id="IPR010229">
    <property type="entry name" value="Pept_M38_dipep"/>
</dbReference>
<proteinExistence type="inferred from homology"/>
<dbReference type="InterPro" id="IPR011059">
    <property type="entry name" value="Metal-dep_hydrolase_composite"/>
</dbReference>
<keyword evidence="1 4" id="KW-0862">Zinc</keyword>
<evidence type="ECO:0000256" key="3">
    <source>
        <dbReference type="PIRSR" id="PIRSR001238-2"/>
    </source>
</evidence>
<keyword evidence="1" id="KW-0645">Protease</keyword>
<organism evidence="6 7">
    <name type="scientific">Peribacillus saganii</name>
    <dbReference type="NCBI Taxonomy" id="2303992"/>
    <lineage>
        <taxon>Bacteria</taxon>
        <taxon>Bacillati</taxon>
        <taxon>Bacillota</taxon>
        <taxon>Bacilli</taxon>
        <taxon>Bacillales</taxon>
        <taxon>Bacillaceae</taxon>
        <taxon>Peribacillus</taxon>
    </lineage>
</organism>
<dbReference type="GO" id="GO:0016810">
    <property type="term" value="F:hydrolase activity, acting on carbon-nitrogen (but not peptide) bonds"/>
    <property type="evidence" value="ECO:0007669"/>
    <property type="project" value="InterPro"/>
</dbReference>
<feature type="binding site" evidence="4">
    <location>
        <position position="283"/>
    </location>
    <ligand>
        <name>Zn(2+)</name>
        <dbReference type="ChEBI" id="CHEBI:29105"/>
        <label>1</label>
        <note>catalytic</note>
    </ligand>
</feature>
<dbReference type="SUPFAM" id="SSF51338">
    <property type="entry name" value="Composite domain of metallo-dependent hydrolases"/>
    <property type="match status" value="1"/>
</dbReference>
<dbReference type="Gene3D" id="2.30.40.10">
    <property type="entry name" value="Urease, subunit C, domain 1"/>
    <property type="match status" value="1"/>
</dbReference>
<feature type="active site" description="Proton acceptor" evidence="2">
    <location>
        <position position="283"/>
    </location>
</feature>
<comment type="cofactor">
    <cofactor evidence="1 4">
        <name>Zn(2+)</name>
        <dbReference type="ChEBI" id="CHEBI:29105"/>
    </cofactor>
    <text evidence="1 4">Binds 2 Zn(2+) ions per subunit.</text>
</comment>
<dbReference type="AlphaFoldDB" id="A0A372LQQ7"/>
<feature type="binding site" evidence="3">
    <location>
        <position position="287"/>
    </location>
    <ligand>
        <name>substrate</name>
    </ligand>
</feature>
<feature type="binding site" evidence="3">
    <location>
        <position position="162"/>
    </location>
    <ligand>
        <name>substrate</name>
    </ligand>
</feature>
<dbReference type="GO" id="GO:0006508">
    <property type="term" value="P:proteolysis"/>
    <property type="evidence" value="ECO:0007669"/>
    <property type="project" value="UniProtKB-KW"/>
</dbReference>
<evidence type="ECO:0000313" key="7">
    <source>
        <dbReference type="Proteomes" id="UP000264541"/>
    </source>
</evidence>
<keyword evidence="7" id="KW-1185">Reference proteome</keyword>
<evidence type="ECO:0000256" key="2">
    <source>
        <dbReference type="PIRSR" id="PIRSR001238-1"/>
    </source>
</evidence>
<feature type="binding site" evidence="4">
    <location>
        <position position="62"/>
    </location>
    <ligand>
        <name>Zn(2+)</name>
        <dbReference type="ChEBI" id="CHEBI:29105"/>
        <label>1</label>
        <note>catalytic</note>
    </ligand>
</feature>
<dbReference type="Pfam" id="PF01979">
    <property type="entry name" value="Amidohydro_1"/>
    <property type="match status" value="1"/>
</dbReference>
<protein>
    <recommendedName>
        <fullName evidence="1">Isoaspartyl dipeptidase</fullName>
        <ecNumber evidence="1">3.4.19.-</ecNumber>
    </recommendedName>
</protein>
<keyword evidence="1" id="KW-0482">Metalloprotease</keyword>
<dbReference type="PIRSF" id="PIRSF001238">
    <property type="entry name" value="IadA"/>
    <property type="match status" value="1"/>
</dbReference>
<comment type="PTM">
    <text evidence="1">Carboxylation allows a single lysine to coordinate two zinc ions.</text>
</comment>
<dbReference type="PANTHER" id="PTHR11647:SF1">
    <property type="entry name" value="COLLAPSIN RESPONSE MEDIATOR PROTEIN"/>
    <property type="match status" value="1"/>
</dbReference>
<dbReference type="GO" id="GO:0046872">
    <property type="term" value="F:metal ion binding"/>
    <property type="evidence" value="ECO:0007669"/>
    <property type="project" value="UniProtKB-KW"/>
</dbReference>
<feature type="binding site" evidence="3">
    <location>
        <begin position="67"/>
        <end position="69"/>
    </location>
    <ligand>
        <name>substrate</name>
    </ligand>
</feature>
<evidence type="ECO:0000259" key="5">
    <source>
        <dbReference type="Pfam" id="PF01979"/>
    </source>
</evidence>
<dbReference type="InterPro" id="IPR050378">
    <property type="entry name" value="Metallo-dep_Hydrolases_sf"/>
</dbReference>
<feature type="binding site" evidence="4">
    <location>
        <position position="194"/>
    </location>
    <ligand>
        <name>Zn(2+)</name>
        <dbReference type="ChEBI" id="CHEBI:29105"/>
        <label>2</label>
        <note>catalytic</note>
    </ligand>
</feature>
<comment type="similarity">
    <text evidence="1">Belongs to the peptidase M38 family.</text>
</comment>
<feature type="binding site" evidence="3">
    <location>
        <position position="226"/>
    </location>
    <ligand>
        <name>substrate</name>
    </ligand>
</feature>
<dbReference type="OrthoDB" id="9775607at2"/>
<dbReference type="GO" id="GO:0005737">
    <property type="term" value="C:cytoplasm"/>
    <property type="evidence" value="ECO:0007669"/>
    <property type="project" value="UniProtKB-SubCell"/>
</dbReference>
<dbReference type="GO" id="GO:0008237">
    <property type="term" value="F:metallopeptidase activity"/>
    <property type="evidence" value="ECO:0007669"/>
    <property type="project" value="UniProtKB-KW"/>
</dbReference>
<dbReference type="NCBIfam" id="TIGR01975">
    <property type="entry name" value="isoAsp_dipep"/>
    <property type="match status" value="1"/>
</dbReference>
<accession>A0A372LQQ7</accession>
<dbReference type="Proteomes" id="UP000264541">
    <property type="component" value="Unassembled WGS sequence"/>
</dbReference>
<dbReference type="SUPFAM" id="SSF51556">
    <property type="entry name" value="Metallo-dependent hydrolases"/>
    <property type="match status" value="1"/>
</dbReference>
<keyword evidence="1 4" id="KW-0479">Metal-binding</keyword>
<evidence type="ECO:0000256" key="4">
    <source>
        <dbReference type="PIRSR" id="PIRSR001238-3"/>
    </source>
</evidence>
<evidence type="ECO:0000313" key="6">
    <source>
        <dbReference type="EMBL" id="RFU70061.1"/>
    </source>
</evidence>
<dbReference type="PANTHER" id="PTHR11647">
    <property type="entry name" value="HYDRANTOINASE/DIHYDROPYRIMIDINASE FAMILY MEMBER"/>
    <property type="match status" value="1"/>
</dbReference>
<sequence length="388" mass="41784">MLTLIKNGLVYSPDFIGKKDILITSDKIGYILDTIETPAVPATIIDAEGKLVFPGFIDSHIHIIGAGGEEGFHTRTPELRMTDATTAGITTVVGVIGTDGTTRTMEALLAKAYSLENEGISAFIHTGSYQVPVKTLSGKIENDIMLIDKIIGVGEVAIADARSSQPTSRELARIASLAMISGKACGVKGVVNVHVGEGPDRLSLLEEVVSTTNVSITQFHCTHINRTRNLFEAGIEYAKRGGFVDFTTCTDPKSMQKEVKCSKALKEMLEHGVPIEQITFTSDGQISLPVFDDNLKQVGFKVGKPATLYREVKDAILEEQLPIETAIRVITSNPAEILGLNAKGSIKEGKDADVVIVDKETMVIDTVLARGKVMVQGGEAVVKDVFEW</sequence>
<evidence type="ECO:0000256" key="1">
    <source>
        <dbReference type="PIRNR" id="PIRNR001238"/>
    </source>
</evidence>
<dbReference type="EC" id="3.4.19.-" evidence="1"/>
<feature type="binding site" evidence="4">
    <location>
        <position position="60"/>
    </location>
    <ligand>
        <name>Zn(2+)</name>
        <dbReference type="ChEBI" id="CHEBI:29105"/>
        <label>1</label>
        <note>catalytic</note>
    </ligand>
</feature>